<gene>
    <name evidence="1" type="ORF">CPELLU_LOCUS1249</name>
</gene>
<keyword evidence="2" id="KW-1185">Reference proteome</keyword>
<accession>A0A9N8Z5U5</accession>
<name>A0A9N8Z5U5_9GLOM</name>
<comment type="caution">
    <text evidence="1">The sequence shown here is derived from an EMBL/GenBank/DDBJ whole genome shotgun (WGS) entry which is preliminary data.</text>
</comment>
<dbReference type="OrthoDB" id="428577at2759"/>
<dbReference type="EMBL" id="CAJVQA010000442">
    <property type="protein sequence ID" value="CAG8474956.1"/>
    <property type="molecule type" value="Genomic_DNA"/>
</dbReference>
<organism evidence="1 2">
    <name type="scientific">Cetraspora pellucida</name>
    <dbReference type="NCBI Taxonomy" id="1433469"/>
    <lineage>
        <taxon>Eukaryota</taxon>
        <taxon>Fungi</taxon>
        <taxon>Fungi incertae sedis</taxon>
        <taxon>Mucoromycota</taxon>
        <taxon>Glomeromycotina</taxon>
        <taxon>Glomeromycetes</taxon>
        <taxon>Diversisporales</taxon>
        <taxon>Gigasporaceae</taxon>
        <taxon>Cetraspora</taxon>
    </lineage>
</organism>
<evidence type="ECO:0000313" key="1">
    <source>
        <dbReference type="EMBL" id="CAG8474956.1"/>
    </source>
</evidence>
<proteinExistence type="predicted"/>
<dbReference type="Proteomes" id="UP000789759">
    <property type="component" value="Unassembled WGS sequence"/>
</dbReference>
<dbReference type="AlphaFoldDB" id="A0A9N8Z5U5"/>
<reference evidence="1" key="1">
    <citation type="submission" date="2021-06" db="EMBL/GenBank/DDBJ databases">
        <authorList>
            <person name="Kallberg Y."/>
            <person name="Tangrot J."/>
            <person name="Rosling A."/>
        </authorList>
    </citation>
    <scope>NUCLEOTIDE SEQUENCE</scope>
    <source>
        <strain evidence="1">FL966</strain>
    </source>
</reference>
<protein>
    <submittedName>
        <fullName evidence="1">1297_t:CDS:1</fullName>
    </submittedName>
</protein>
<evidence type="ECO:0000313" key="2">
    <source>
        <dbReference type="Proteomes" id="UP000789759"/>
    </source>
</evidence>
<sequence length="221" mass="25445">MHKVLAKLWNFSKGIMYFYGGYKIKNPSPEQQRIIFAGKQLEDGDGKPCQTMASKKRFNKLPPLPQPKDRTIPESTVAVTPKLPTTRVELLALLREEERRRMSCELQELYRKVGNDPTCGKDWMDITDQMQHDLVREFGYSDEAQLIRRAPQLYPNDPAFRTTQLYVRNNIARIGNLKEGMETPDCPLIPVKYSDTTHKTLSDRLAAADEMVKATKLKIPY</sequence>